<accession>A0ACC6TNK2</accession>
<organism evidence="1 2">
    <name type="scientific">Candidatus Aramenus sulfurataquae</name>
    <dbReference type="NCBI Taxonomy" id="1326980"/>
    <lineage>
        <taxon>Archaea</taxon>
        <taxon>Thermoproteota</taxon>
        <taxon>Thermoprotei</taxon>
        <taxon>Sulfolobales</taxon>
        <taxon>Sulfolobaceae</taxon>
        <taxon>Candidatus Aramenus</taxon>
    </lineage>
</organism>
<dbReference type="EMBL" id="JZWS03000004">
    <property type="protein sequence ID" value="MEW9491446.1"/>
    <property type="molecule type" value="Genomic_DNA"/>
</dbReference>
<dbReference type="Proteomes" id="UP000053480">
    <property type="component" value="Unassembled WGS sequence"/>
</dbReference>
<sequence>MEDFDVIVLGGGGAGYTAAFELSRGGKSSS</sequence>
<comment type="caution">
    <text evidence="1">The sequence shown here is derived from an EMBL/GenBank/DDBJ whole genome shotgun (WGS) entry which is preliminary data.</text>
</comment>
<evidence type="ECO:0000313" key="2">
    <source>
        <dbReference type="Proteomes" id="UP000053480"/>
    </source>
</evidence>
<gene>
    <name evidence="1" type="ORF">TQ35_0004495</name>
</gene>
<name>A0ACC6TNK2_9CREN</name>
<reference evidence="1" key="1">
    <citation type="submission" date="2024-07" db="EMBL/GenBank/DDBJ databases">
        <title>Metagenome and Metagenome-Assembled Genomes of Archaea from a hot spring from the geothermal field of Los Azufres, Mexico.</title>
        <authorList>
            <person name="Marin-Paredes R."/>
            <person name="Martinez-Romero E."/>
            <person name="Servin-Garciduenas L.E."/>
        </authorList>
    </citation>
    <scope>NUCLEOTIDE SEQUENCE</scope>
    <source>
        <strain evidence="1">AZ1-454</strain>
    </source>
</reference>
<proteinExistence type="predicted"/>
<evidence type="ECO:0000313" key="1">
    <source>
        <dbReference type="EMBL" id="MEW9491446.1"/>
    </source>
</evidence>
<protein>
    <submittedName>
        <fullName evidence="1">FAD-binding protein</fullName>
    </submittedName>
</protein>